<dbReference type="OrthoDB" id="10662672at2759"/>
<protein>
    <submittedName>
        <fullName evidence="4">Altered inheritance of mitochondria protein 24, mitochondrial</fullName>
    </submittedName>
</protein>
<evidence type="ECO:0000313" key="4">
    <source>
        <dbReference type="WBParaSite" id="SSLN_0001312401-mRNA-1"/>
    </source>
</evidence>
<proteinExistence type="predicted"/>
<evidence type="ECO:0000313" key="2">
    <source>
        <dbReference type="EMBL" id="VDL99029.1"/>
    </source>
</evidence>
<organism evidence="4">
    <name type="scientific">Schistocephalus solidus</name>
    <name type="common">Tapeworm</name>
    <dbReference type="NCBI Taxonomy" id="70667"/>
    <lineage>
        <taxon>Eukaryota</taxon>
        <taxon>Metazoa</taxon>
        <taxon>Spiralia</taxon>
        <taxon>Lophotrochozoa</taxon>
        <taxon>Platyhelminthes</taxon>
        <taxon>Cestoda</taxon>
        <taxon>Eucestoda</taxon>
        <taxon>Diphyllobothriidea</taxon>
        <taxon>Diphyllobothriidae</taxon>
        <taxon>Schistocephalus</taxon>
    </lineage>
</organism>
<feature type="compositionally biased region" description="Low complexity" evidence="1">
    <location>
        <begin position="148"/>
        <end position="160"/>
    </location>
</feature>
<name>A0A183T846_SCHSO</name>
<reference evidence="4" key="1">
    <citation type="submission" date="2016-06" db="UniProtKB">
        <authorList>
            <consortium name="WormBaseParasite"/>
        </authorList>
    </citation>
    <scope>IDENTIFICATION</scope>
</reference>
<dbReference type="AlphaFoldDB" id="A0A183T846"/>
<dbReference type="WBParaSite" id="SSLN_0001312401-mRNA-1">
    <property type="protein sequence ID" value="SSLN_0001312401-mRNA-1"/>
    <property type="gene ID" value="SSLN_0001312401"/>
</dbReference>
<reference evidence="2 3" key="2">
    <citation type="submission" date="2018-11" db="EMBL/GenBank/DDBJ databases">
        <authorList>
            <consortium name="Pathogen Informatics"/>
        </authorList>
    </citation>
    <scope>NUCLEOTIDE SEQUENCE [LARGE SCALE GENOMIC DNA]</scope>
    <source>
        <strain evidence="2 3">NST_G2</strain>
    </source>
</reference>
<accession>A0A183T846</accession>
<sequence>MVSTSAAKLEAQGVTDTKFAPEPQPPSLVNSSGGLIMFSGGVGFVTHRVPCEVSCYSDQHVYQVKLFRAKAVELGISFLSMTIFTRFIGDSLSTGRTQSTWPLVGQFTSCTLKDLVEPKVDRWFLVQSDSKAFSTAAEGEGTQRTGEKVTTTTTTPPKGTAESVGHLVAWSIPYRDQHQLASTAST</sequence>
<evidence type="ECO:0000313" key="3">
    <source>
        <dbReference type="Proteomes" id="UP000275846"/>
    </source>
</evidence>
<keyword evidence="3" id="KW-1185">Reference proteome</keyword>
<dbReference type="Proteomes" id="UP000275846">
    <property type="component" value="Unassembled WGS sequence"/>
</dbReference>
<feature type="region of interest" description="Disordered" evidence="1">
    <location>
        <begin position="135"/>
        <end position="160"/>
    </location>
</feature>
<gene>
    <name evidence="2" type="ORF">SSLN_LOCUS12644</name>
</gene>
<evidence type="ECO:0000256" key="1">
    <source>
        <dbReference type="SAM" id="MobiDB-lite"/>
    </source>
</evidence>
<dbReference type="EMBL" id="UYSU01037427">
    <property type="protein sequence ID" value="VDL99029.1"/>
    <property type="molecule type" value="Genomic_DNA"/>
</dbReference>